<dbReference type="InterPro" id="IPR043502">
    <property type="entry name" value="DNA/RNA_pol_sf"/>
</dbReference>
<gene>
    <name evidence="2" type="ORF">Tci_899253</name>
</gene>
<proteinExistence type="predicted"/>
<sequence length="105" mass="11771">MQGNEGMIKQAEISSMALGVHPAQLCQMESVRIVSAKVEQVLTQFDEVLKIPKDLPPQRSHDHQIPLMPNTPPINVRPYRYPPNQKDAIEGMVKELMDLGVIRAS</sequence>
<feature type="region of interest" description="Disordered" evidence="1">
    <location>
        <begin position="53"/>
        <end position="82"/>
    </location>
</feature>
<name>A0A699V542_TANCI</name>
<comment type="caution">
    <text evidence="2">The sequence shown here is derived from an EMBL/GenBank/DDBJ whole genome shotgun (WGS) entry which is preliminary data.</text>
</comment>
<organism evidence="2">
    <name type="scientific">Tanacetum cinerariifolium</name>
    <name type="common">Dalmatian daisy</name>
    <name type="synonym">Chrysanthemum cinerariifolium</name>
    <dbReference type="NCBI Taxonomy" id="118510"/>
    <lineage>
        <taxon>Eukaryota</taxon>
        <taxon>Viridiplantae</taxon>
        <taxon>Streptophyta</taxon>
        <taxon>Embryophyta</taxon>
        <taxon>Tracheophyta</taxon>
        <taxon>Spermatophyta</taxon>
        <taxon>Magnoliopsida</taxon>
        <taxon>eudicotyledons</taxon>
        <taxon>Gunneridae</taxon>
        <taxon>Pentapetalae</taxon>
        <taxon>asterids</taxon>
        <taxon>campanulids</taxon>
        <taxon>Asterales</taxon>
        <taxon>Asteraceae</taxon>
        <taxon>Asteroideae</taxon>
        <taxon>Anthemideae</taxon>
        <taxon>Anthemidinae</taxon>
        <taxon>Tanacetum</taxon>
    </lineage>
</organism>
<dbReference type="SUPFAM" id="SSF56672">
    <property type="entry name" value="DNA/RNA polymerases"/>
    <property type="match status" value="1"/>
</dbReference>
<dbReference type="Gene3D" id="3.10.10.10">
    <property type="entry name" value="HIV Type 1 Reverse Transcriptase, subunit A, domain 1"/>
    <property type="match status" value="1"/>
</dbReference>
<reference evidence="2" key="1">
    <citation type="journal article" date="2019" name="Sci. Rep.">
        <title>Draft genome of Tanacetum cinerariifolium, the natural source of mosquito coil.</title>
        <authorList>
            <person name="Yamashiro T."/>
            <person name="Shiraishi A."/>
            <person name="Satake H."/>
            <person name="Nakayama K."/>
        </authorList>
    </citation>
    <scope>NUCLEOTIDE SEQUENCE</scope>
</reference>
<evidence type="ECO:0000256" key="1">
    <source>
        <dbReference type="SAM" id="MobiDB-lite"/>
    </source>
</evidence>
<dbReference type="EMBL" id="BKCJ011375763">
    <property type="protein sequence ID" value="GFD27284.1"/>
    <property type="molecule type" value="Genomic_DNA"/>
</dbReference>
<evidence type="ECO:0000313" key="2">
    <source>
        <dbReference type="EMBL" id="GFD27284.1"/>
    </source>
</evidence>
<accession>A0A699V542</accession>
<dbReference type="AlphaFoldDB" id="A0A699V542"/>
<protein>
    <submittedName>
        <fullName evidence="2">Retrotransposon protein, putative, unclassified</fullName>
    </submittedName>
</protein>